<dbReference type="AlphaFoldDB" id="A0A8D8QH19"/>
<dbReference type="EMBL" id="HBUF01077807">
    <property type="protein sequence ID" value="CAG6631746.1"/>
    <property type="molecule type" value="Transcribed_RNA"/>
</dbReference>
<reference evidence="1" key="1">
    <citation type="submission" date="2021-05" db="EMBL/GenBank/DDBJ databases">
        <authorList>
            <person name="Alioto T."/>
            <person name="Alioto T."/>
            <person name="Gomez Garrido J."/>
        </authorList>
    </citation>
    <scope>NUCLEOTIDE SEQUENCE</scope>
</reference>
<organism evidence="1">
    <name type="scientific">Cacopsylla melanoneura</name>
    <dbReference type="NCBI Taxonomy" id="428564"/>
    <lineage>
        <taxon>Eukaryota</taxon>
        <taxon>Metazoa</taxon>
        <taxon>Ecdysozoa</taxon>
        <taxon>Arthropoda</taxon>
        <taxon>Hexapoda</taxon>
        <taxon>Insecta</taxon>
        <taxon>Pterygota</taxon>
        <taxon>Neoptera</taxon>
        <taxon>Paraneoptera</taxon>
        <taxon>Hemiptera</taxon>
        <taxon>Sternorrhyncha</taxon>
        <taxon>Psylloidea</taxon>
        <taxon>Psyllidae</taxon>
        <taxon>Psyllinae</taxon>
        <taxon>Cacopsylla</taxon>
    </lineage>
</organism>
<sequence length="132" mass="15434">MATWEEEVEGMAIREQEEGMAAREEHNLLHTVLIREADMAAREEEEVKEGMAAQEHNLLHTALIREADMAAREEHKLLHTVLIRHHFPSRSQFEILLDPLWTVTVHNISYLPILSNYNLTPILDFTWLWSIL</sequence>
<name>A0A8D8QH19_9HEMI</name>
<evidence type="ECO:0000313" key="1">
    <source>
        <dbReference type="EMBL" id="CAG6631746.1"/>
    </source>
</evidence>
<proteinExistence type="predicted"/>
<protein>
    <submittedName>
        <fullName evidence="1">Uncharacterized protein</fullName>
    </submittedName>
</protein>
<accession>A0A8D8QH19</accession>